<evidence type="ECO:0000313" key="8">
    <source>
        <dbReference type="EMBL" id="KKW15101.1"/>
    </source>
</evidence>
<evidence type="ECO:0000256" key="6">
    <source>
        <dbReference type="ARBA" id="ARBA00023136"/>
    </source>
</evidence>
<comment type="caution">
    <text evidence="8">The sequence shown here is derived from an EMBL/GenBank/DDBJ whole genome shotgun (WGS) entry which is preliminary data.</text>
</comment>
<comment type="subcellular location">
    <subcellularLocation>
        <location evidence="1">Cell membrane</location>
        <topology evidence="1">Multi-pass membrane protein</topology>
    </subcellularLocation>
</comment>
<dbReference type="GO" id="GO:0005886">
    <property type="term" value="C:plasma membrane"/>
    <property type="evidence" value="ECO:0007669"/>
    <property type="project" value="UniProtKB-SubCell"/>
</dbReference>
<evidence type="ECO:0000256" key="4">
    <source>
        <dbReference type="ARBA" id="ARBA00022692"/>
    </source>
</evidence>
<accession>A0A0G1W8J8</accession>
<dbReference type="InterPro" id="IPR032808">
    <property type="entry name" value="DoxX"/>
</dbReference>
<reference evidence="8 9" key="1">
    <citation type="journal article" date="2015" name="Nature">
        <title>rRNA introns, odd ribosomes, and small enigmatic genomes across a large radiation of phyla.</title>
        <authorList>
            <person name="Brown C.T."/>
            <person name="Hug L.A."/>
            <person name="Thomas B.C."/>
            <person name="Sharon I."/>
            <person name="Castelle C.J."/>
            <person name="Singh A."/>
            <person name="Wilkins M.J."/>
            <person name="Williams K.H."/>
            <person name="Banfield J.F."/>
        </authorList>
    </citation>
    <scope>NUCLEOTIDE SEQUENCE [LARGE SCALE GENOMIC DNA]</scope>
</reference>
<proteinExistence type="inferred from homology"/>
<dbReference type="InterPro" id="IPR051907">
    <property type="entry name" value="DoxX-like_oxidoreductase"/>
</dbReference>
<evidence type="ECO:0000313" key="9">
    <source>
        <dbReference type="Proteomes" id="UP000034224"/>
    </source>
</evidence>
<dbReference type="STRING" id="1618665.UY55_C0002G0159"/>
<dbReference type="EMBL" id="LCQK01000002">
    <property type="protein sequence ID" value="KKW15101.1"/>
    <property type="molecule type" value="Genomic_DNA"/>
</dbReference>
<dbReference type="AlphaFoldDB" id="A0A0G1W8J8"/>
<evidence type="ECO:0000256" key="2">
    <source>
        <dbReference type="ARBA" id="ARBA00006679"/>
    </source>
</evidence>
<name>A0A0G1W8J8_9BACT</name>
<dbReference type="Proteomes" id="UP000034224">
    <property type="component" value="Unassembled WGS sequence"/>
</dbReference>
<gene>
    <name evidence="8" type="ORF">UY55_C0002G0159</name>
</gene>
<keyword evidence="4 7" id="KW-0812">Transmembrane</keyword>
<dbReference type="Pfam" id="PF07681">
    <property type="entry name" value="DoxX"/>
    <property type="match status" value="1"/>
</dbReference>
<comment type="similarity">
    <text evidence="2">Belongs to the DoxX family.</text>
</comment>
<dbReference type="PANTHER" id="PTHR33452:SF4">
    <property type="entry name" value="BLL4328 PROTEIN"/>
    <property type="match status" value="1"/>
</dbReference>
<sequence length="143" mass="15800">MKNLIFRWKSWSPYLRSILRIVAAFMFIQPGAMKLFAFPAGLPPSGGTVELFSLFGLAGFLEVVGGALMLLGLFTRPVAFILAGEMAVAYFIGHYPQGFWTVLNGGMPAVFFAFVWLYLSAAGPGPWSLDEKWRRSSETNPQV</sequence>
<feature type="transmembrane region" description="Helical" evidence="7">
    <location>
        <begin position="51"/>
        <end position="71"/>
    </location>
</feature>
<evidence type="ECO:0000256" key="5">
    <source>
        <dbReference type="ARBA" id="ARBA00022989"/>
    </source>
</evidence>
<evidence type="ECO:0000256" key="3">
    <source>
        <dbReference type="ARBA" id="ARBA00022475"/>
    </source>
</evidence>
<feature type="transmembrane region" description="Helical" evidence="7">
    <location>
        <begin position="21"/>
        <end position="39"/>
    </location>
</feature>
<protein>
    <submittedName>
        <fullName evidence="8">DoxX family protein</fullName>
    </submittedName>
</protein>
<keyword evidence="3" id="KW-1003">Cell membrane</keyword>
<feature type="transmembrane region" description="Helical" evidence="7">
    <location>
        <begin position="107"/>
        <end position="127"/>
    </location>
</feature>
<keyword evidence="5 7" id="KW-1133">Transmembrane helix</keyword>
<evidence type="ECO:0000256" key="1">
    <source>
        <dbReference type="ARBA" id="ARBA00004651"/>
    </source>
</evidence>
<keyword evidence="6 7" id="KW-0472">Membrane</keyword>
<evidence type="ECO:0000256" key="7">
    <source>
        <dbReference type="SAM" id="Phobius"/>
    </source>
</evidence>
<organism evidence="8 9">
    <name type="scientific">Candidatus Jorgensenbacteria bacterium GW2011_GWB1_50_10</name>
    <dbReference type="NCBI Taxonomy" id="1618665"/>
    <lineage>
        <taxon>Bacteria</taxon>
        <taxon>Candidatus Joergenseniibacteriota</taxon>
    </lineage>
</organism>
<dbReference type="PANTHER" id="PTHR33452">
    <property type="entry name" value="OXIDOREDUCTASE CATD-RELATED"/>
    <property type="match status" value="1"/>
</dbReference>